<sequence length="53" mass="5845">MTADEVPPKAAQEYTDAMARDRGYVLDCHKVMARLTPGPVPHGTTQPCCDQDR</sequence>
<proteinExistence type="predicted"/>
<organism evidence="1 2">
    <name type="scientific">Streptomyces flaveus</name>
    <dbReference type="NCBI Taxonomy" id="66370"/>
    <lineage>
        <taxon>Bacteria</taxon>
        <taxon>Bacillati</taxon>
        <taxon>Actinomycetota</taxon>
        <taxon>Actinomycetes</taxon>
        <taxon>Kitasatosporales</taxon>
        <taxon>Streptomycetaceae</taxon>
        <taxon>Streptomyces</taxon>
        <taxon>Streptomyces aurantiacus group</taxon>
    </lineage>
</organism>
<evidence type="ECO:0000313" key="1">
    <source>
        <dbReference type="EMBL" id="GGL08183.1"/>
    </source>
</evidence>
<gene>
    <name evidence="1" type="ORF">GCM10010094_81220</name>
</gene>
<name>A0A917RHI7_9ACTN</name>
<dbReference type="EMBL" id="BMPQ01000036">
    <property type="protein sequence ID" value="GGL08183.1"/>
    <property type="molecule type" value="Genomic_DNA"/>
</dbReference>
<keyword evidence="2" id="KW-1185">Reference proteome</keyword>
<accession>A0A917RHI7</accession>
<evidence type="ECO:0000313" key="2">
    <source>
        <dbReference type="Proteomes" id="UP000637788"/>
    </source>
</evidence>
<comment type="caution">
    <text evidence="1">The sequence shown here is derived from an EMBL/GenBank/DDBJ whole genome shotgun (WGS) entry which is preliminary data.</text>
</comment>
<reference evidence="1" key="2">
    <citation type="submission" date="2020-09" db="EMBL/GenBank/DDBJ databases">
        <authorList>
            <person name="Sun Q."/>
            <person name="Ohkuma M."/>
        </authorList>
    </citation>
    <scope>NUCLEOTIDE SEQUENCE</scope>
    <source>
        <strain evidence="1">JCM 3035</strain>
    </source>
</reference>
<protein>
    <submittedName>
        <fullName evidence="1">Uncharacterized protein</fullName>
    </submittedName>
</protein>
<dbReference type="Proteomes" id="UP000637788">
    <property type="component" value="Unassembled WGS sequence"/>
</dbReference>
<dbReference type="AlphaFoldDB" id="A0A917RHI7"/>
<reference evidence="1" key="1">
    <citation type="journal article" date="2014" name="Int. J. Syst. Evol. Microbiol.">
        <title>Complete genome sequence of Corynebacterium casei LMG S-19264T (=DSM 44701T), isolated from a smear-ripened cheese.</title>
        <authorList>
            <consortium name="US DOE Joint Genome Institute (JGI-PGF)"/>
            <person name="Walter F."/>
            <person name="Albersmeier A."/>
            <person name="Kalinowski J."/>
            <person name="Ruckert C."/>
        </authorList>
    </citation>
    <scope>NUCLEOTIDE SEQUENCE</scope>
    <source>
        <strain evidence="1">JCM 3035</strain>
    </source>
</reference>